<organism evidence="3 4">
    <name type="scientific">Roseateles flavus</name>
    <dbReference type="NCBI Taxonomy" id="3149041"/>
    <lineage>
        <taxon>Bacteria</taxon>
        <taxon>Pseudomonadati</taxon>
        <taxon>Pseudomonadota</taxon>
        <taxon>Betaproteobacteria</taxon>
        <taxon>Burkholderiales</taxon>
        <taxon>Sphaerotilaceae</taxon>
        <taxon>Roseateles</taxon>
    </lineage>
</organism>
<dbReference type="Pfam" id="PF00497">
    <property type="entry name" value="SBP_bac_3"/>
    <property type="match status" value="1"/>
</dbReference>
<dbReference type="SUPFAM" id="SSF53850">
    <property type="entry name" value="Periplasmic binding protein-like II"/>
    <property type="match status" value="1"/>
</dbReference>
<dbReference type="Gene3D" id="3.40.190.10">
    <property type="entry name" value="Periplasmic binding protein-like II"/>
    <property type="match status" value="2"/>
</dbReference>
<protein>
    <submittedName>
        <fullName evidence="3">Transporter substrate-binding domain-containing protein</fullName>
    </submittedName>
</protein>
<dbReference type="RefSeq" id="WP_347612759.1">
    <property type="nucleotide sequence ID" value="NZ_JBDPZC010000013.1"/>
</dbReference>
<accession>A0ABV0GKA2</accession>
<evidence type="ECO:0000313" key="3">
    <source>
        <dbReference type="EMBL" id="MEO3715362.1"/>
    </source>
</evidence>
<dbReference type="PANTHER" id="PTHR38834">
    <property type="entry name" value="PERIPLASMIC SUBSTRATE BINDING PROTEIN FAMILY 3"/>
    <property type="match status" value="1"/>
</dbReference>
<gene>
    <name evidence="3" type="ORF">ABDJ40_21540</name>
</gene>
<keyword evidence="4" id="KW-1185">Reference proteome</keyword>
<evidence type="ECO:0000313" key="4">
    <source>
        <dbReference type="Proteomes" id="UP001462640"/>
    </source>
</evidence>
<feature type="signal peptide" evidence="1">
    <location>
        <begin position="1"/>
        <end position="29"/>
    </location>
</feature>
<feature type="chain" id="PRO_5045138388" evidence="1">
    <location>
        <begin position="30"/>
        <end position="259"/>
    </location>
</feature>
<reference evidence="3 4" key="1">
    <citation type="submission" date="2024-05" db="EMBL/GenBank/DDBJ databases">
        <title>Roseateles sp. 2.12 16S ribosomal RNA gene Genome sequencing and assembly.</title>
        <authorList>
            <person name="Woo H."/>
        </authorList>
    </citation>
    <scope>NUCLEOTIDE SEQUENCE [LARGE SCALE GENOMIC DNA]</scope>
    <source>
        <strain evidence="3 4">2.12</strain>
    </source>
</reference>
<dbReference type="Proteomes" id="UP001462640">
    <property type="component" value="Unassembled WGS sequence"/>
</dbReference>
<evidence type="ECO:0000259" key="2">
    <source>
        <dbReference type="Pfam" id="PF00497"/>
    </source>
</evidence>
<comment type="caution">
    <text evidence="3">The sequence shown here is derived from an EMBL/GenBank/DDBJ whole genome shotgun (WGS) entry which is preliminary data.</text>
</comment>
<evidence type="ECO:0000256" key="1">
    <source>
        <dbReference type="SAM" id="SignalP"/>
    </source>
</evidence>
<keyword evidence="1" id="KW-0732">Signal</keyword>
<feature type="domain" description="Solute-binding protein family 3/N-terminal" evidence="2">
    <location>
        <begin position="34"/>
        <end position="250"/>
    </location>
</feature>
<name>A0ABV0GKA2_9BURK</name>
<dbReference type="PANTHER" id="PTHR38834:SF3">
    <property type="entry name" value="SOLUTE-BINDING PROTEIN FAMILY 3_N-TERMINAL DOMAIN-CONTAINING PROTEIN"/>
    <property type="match status" value="1"/>
</dbReference>
<sequence>MEVPAWRRSLAALASAAALMPGAMPAARAGDLLGITEDVPPFTYLERGRFVGLANEVLDRVAAQSGLRVQRSIQPFARGLKTVEDLPNSFLYVVVRTPAREPLYRWVGPLDDCDLVVMTLRSSGVDFSPHAPDAQALRIGVIKGSPAGKMVREAGMPERSIYQTPGSETSTRMLYAGHLDMVAGLSLPYQHQAARLGLDAGQLMVAHVLQKGYGCYFAFNRQVNETLFQRFAAAFETLRSSGELKALQDRAAQARAARR</sequence>
<dbReference type="EMBL" id="JBDPZC010000013">
    <property type="protein sequence ID" value="MEO3715362.1"/>
    <property type="molecule type" value="Genomic_DNA"/>
</dbReference>
<dbReference type="InterPro" id="IPR001638">
    <property type="entry name" value="Solute-binding_3/MltF_N"/>
</dbReference>
<proteinExistence type="predicted"/>